<dbReference type="OrthoDB" id="10373878at2759"/>
<protein>
    <submittedName>
        <fullName evidence="1">Uncharacterized protein</fullName>
    </submittedName>
</protein>
<name>A0A0V0ZW20_9BILA</name>
<evidence type="ECO:0000313" key="2">
    <source>
        <dbReference type="Proteomes" id="UP000054783"/>
    </source>
</evidence>
<evidence type="ECO:0000313" key="1">
    <source>
        <dbReference type="EMBL" id="KRY16687.1"/>
    </source>
</evidence>
<gene>
    <name evidence="1" type="ORF">T12_8819</name>
</gene>
<proteinExistence type="predicted"/>
<dbReference type="Proteomes" id="UP000054783">
    <property type="component" value="Unassembled WGS sequence"/>
</dbReference>
<comment type="caution">
    <text evidence="1">The sequence shown here is derived from an EMBL/GenBank/DDBJ whole genome shotgun (WGS) entry which is preliminary data.</text>
</comment>
<keyword evidence="2" id="KW-1185">Reference proteome</keyword>
<dbReference type="AlphaFoldDB" id="A0A0V0ZW20"/>
<sequence>MELIAEHRRRCDQCQPFIKPIHLTSVNSFSLYQAEHHPNGCSPYVQRFLLLVTALIDLRDCPLIL</sequence>
<accession>A0A0V0ZW20</accession>
<organism evidence="1 2">
    <name type="scientific">Trichinella patagoniensis</name>
    <dbReference type="NCBI Taxonomy" id="990121"/>
    <lineage>
        <taxon>Eukaryota</taxon>
        <taxon>Metazoa</taxon>
        <taxon>Ecdysozoa</taxon>
        <taxon>Nematoda</taxon>
        <taxon>Enoplea</taxon>
        <taxon>Dorylaimia</taxon>
        <taxon>Trichinellida</taxon>
        <taxon>Trichinellidae</taxon>
        <taxon>Trichinella</taxon>
    </lineage>
</organism>
<dbReference type="EMBL" id="JYDQ01000074">
    <property type="protein sequence ID" value="KRY16687.1"/>
    <property type="molecule type" value="Genomic_DNA"/>
</dbReference>
<reference evidence="1 2" key="1">
    <citation type="submission" date="2015-01" db="EMBL/GenBank/DDBJ databases">
        <title>Evolution of Trichinella species and genotypes.</title>
        <authorList>
            <person name="Korhonen P.K."/>
            <person name="Edoardo P."/>
            <person name="Giuseppe L.R."/>
            <person name="Gasser R.B."/>
        </authorList>
    </citation>
    <scope>NUCLEOTIDE SEQUENCE [LARGE SCALE GENOMIC DNA]</scope>
    <source>
        <strain evidence="1">ISS2496</strain>
    </source>
</reference>